<dbReference type="AlphaFoldDB" id="B4DA95"/>
<proteinExistence type="predicted"/>
<name>B4DA95_9BACT</name>
<dbReference type="Proteomes" id="UP000005824">
    <property type="component" value="Unassembled WGS sequence"/>
</dbReference>
<protein>
    <submittedName>
        <fullName evidence="1">Uncharacterized protein</fullName>
    </submittedName>
</protein>
<evidence type="ECO:0000313" key="1">
    <source>
        <dbReference type="EMBL" id="EDY16722.1"/>
    </source>
</evidence>
<dbReference type="RefSeq" id="WP_006983156.1">
    <property type="nucleotide sequence ID" value="NZ_ABVL01000029.1"/>
</dbReference>
<dbReference type="EMBL" id="ABVL01000029">
    <property type="protein sequence ID" value="EDY16722.1"/>
    <property type="molecule type" value="Genomic_DNA"/>
</dbReference>
<sequence length="131" mass="14557">MSEELFPVPVGAQAPAVQLSPEEIAGVQAELARAIAAADGARARIRELVGPQPGKMAQDMLTKINQGTGFLRECHDSIEGMFKKWAKCRLQMACPHDHGFNPRGHYYFCKRCDLQFSREANGTMVPWEVQL</sequence>
<evidence type="ECO:0000313" key="2">
    <source>
        <dbReference type="Proteomes" id="UP000005824"/>
    </source>
</evidence>
<accession>B4DA95</accession>
<dbReference type="STRING" id="497964.CfE428DRAFT_5835"/>
<dbReference type="InParanoid" id="B4DA95"/>
<keyword evidence="2" id="KW-1185">Reference proteome</keyword>
<comment type="caution">
    <text evidence="1">The sequence shown here is derived from an EMBL/GenBank/DDBJ whole genome shotgun (WGS) entry which is preliminary data.</text>
</comment>
<reference evidence="1 2" key="1">
    <citation type="journal article" date="2011" name="J. Bacteriol.">
        <title>Genome sequence of Chthoniobacter flavus Ellin428, an aerobic heterotrophic soil bacterium.</title>
        <authorList>
            <person name="Kant R."/>
            <person name="van Passel M.W."/>
            <person name="Palva A."/>
            <person name="Lucas S."/>
            <person name="Lapidus A."/>
            <person name="Glavina Del Rio T."/>
            <person name="Dalin E."/>
            <person name="Tice H."/>
            <person name="Bruce D."/>
            <person name="Goodwin L."/>
            <person name="Pitluck S."/>
            <person name="Larimer F.W."/>
            <person name="Land M.L."/>
            <person name="Hauser L."/>
            <person name="Sangwan P."/>
            <person name="de Vos W.M."/>
            <person name="Janssen P.H."/>
            <person name="Smidt H."/>
        </authorList>
    </citation>
    <scope>NUCLEOTIDE SEQUENCE [LARGE SCALE GENOMIC DNA]</scope>
    <source>
        <strain evidence="1 2">Ellin428</strain>
    </source>
</reference>
<organism evidence="1 2">
    <name type="scientific">Chthoniobacter flavus Ellin428</name>
    <dbReference type="NCBI Taxonomy" id="497964"/>
    <lineage>
        <taxon>Bacteria</taxon>
        <taxon>Pseudomonadati</taxon>
        <taxon>Verrucomicrobiota</taxon>
        <taxon>Spartobacteria</taxon>
        <taxon>Chthoniobacterales</taxon>
        <taxon>Chthoniobacteraceae</taxon>
        <taxon>Chthoniobacter</taxon>
    </lineage>
</organism>
<gene>
    <name evidence="1" type="ORF">CfE428DRAFT_5835</name>
</gene>